<keyword evidence="4 5" id="KW-0472">Membrane</keyword>
<keyword evidence="3 5" id="KW-1133">Transmembrane helix</keyword>
<dbReference type="SUPFAM" id="SSF103473">
    <property type="entry name" value="MFS general substrate transporter"/>
    <property type="match status" value="2"/>
</dbReference>
<feature type="transmembrane region" description="Helical" evidence="5">
    <location>
        <begin position="123"/>
        <end position="141"/>
    </location>
</feature>
<evidence type="ECO:0000256" key="1">
    <source>
        <dbReference type="ARBA" id="ARBA00004141"/>
    </source>
</evidence>
<feature type="transmembrane region" description="Helical" evidence="5">
    <location>
        <begin position="221"/>
        <end position="245"/>
    </location>
</feature>
<dbReference type="GO" id="GO:0005886">
    <property type="term" value="C:plasma membrane"/>
    <property type="evidence" value="ECO:0007669"/>
    <property type="project" value="TreeGrafter"/>
</dbReference>
<organism evidence="6 7">
    <name type="scientific">Ascosphaera apis ARSEF 7405</name>
    <dbReference type="NCBI Taxonomy" id="392613"/>
    <lineage>
        <taxon>Eukaryota</taxon>
        <taxon>Fungi</taxon>
        <taxon>Dikarya</taxon>
        <taxon>Ascomycota</taxon>
        <taxon>Pezizomycotina</taxon>
        <taxon>Eurotiomycetes</taxon>
        <taxon>Eurotiomycetidae</taxon>
        <taxon>Onygenales</taxon>
        <taxon>Ascosphaeraceae</taxon>
        <taxon>Ascosphaera</taxon>
    </lineage>
</organism>
<keyword evidence="2 5" id="KW-0812">Transmembrane</keyword>
<reference evidence="6 7" key="1">
    <citation type="journal article" date="2016" name="Genome Biol. Evol.">
        <title>Divergent and convergent evolution of fungal pathogenicity.</title>
        <authorList>
            <person name="Shang Y."/>
            <person name="Xiao G."/>
            <person name="Zheng P."/>
            <person name="Cen K."/>
            <person name="Zhan S."/>
            <person name="Wang C."/>
        </authorList>
    </citation>
    <scope>NUCLEOTIDE SEQUENCE [LARGE SCALE GENOMIC DNA]</scope>
    <source>
        <strain evidence="6 7">ARSEF 7405</strain>
    </source>
</reference>
<dbReference type="AlphaFoldDB" id="A0A162HZT4"/>
<dbReference type="VEuPathDB" id="FungiDB:AAP_06261"/>
<dbReference type="PANTHER" id="PTHR23502">
    <property type="entry name" value="MAJOR FACILITATOR SUPERFAMILY"/>
    <property type="match status" value="1"/>
</dbReference>
<dbReference type="OrthoDB" id="5215911at2759"/>
<keyword evidence="7" id="KW-1185">Reference proteome</keyword>
<sequence length="265" mass="29038">MTPELDNSFTDVPGTVFLVDDEGGMINSRHNGDIVLVPQPTNSPADPLNWSRLKKYWCLALISTYACVNSYGENNWGAAWTTISKATGLTIGQMNGGSALNYLLLGFGNVLWIPTAMLYGRKICYIGSLIFVTASSIWGGVFKSGVEYYLMEVVSGIGTSAYQALIQLTQVAQTSIATAYAMECFDGLSGELVTVLAICSSLINFAISFSVQPFIDRTNYGWAFTFFGILVALSSIAGIPMLIWGKSWRRRCKPRYERFLAETSQ</sequence>
<dbReference type="EMBL" id="AZGZ01000049">
    <property type="protein sequence ID" value="KZZ86733.1"/>
    <property type="molecule type" value="Genomic_DNA"/>
</dbReference>
<dbReference type="InterPro" id="IPR036259">
    <property type="entry name" value="MFS_trans_sf"/>
</dbReference>
<dbReference type="PANTHER" id="PTHR23502:SF178">
    <property type="entry name" value="TRANSPORTER, PUTATIVE (AFU_ORTHOLOGUE AFUA_2G02040)-RELATED"/>
    <property type="match status" value="1"/>
</dbReference>
<evidence type="ECO:0000256" key="4">
    <source>
        <dbReference type="ARBA" id="ARBA00023136"/>
    </source>
</evidence>
<evidence type="ECO:0000256" key="3">
    <source>
        <dbReference type="ARBA" id="ARBA00022989"/>
    </source>
</evidence>
<feature type="transmembrane region" description="Helical" evidence="5">
    <location>
        <begin position="99"/>
        <end position="116"/>
    </location>
</feature>
<gene>
    <name evidence="6" type="ORF">AAP_06261</name>
</gene>
<dbReference type="Gene3D" id="1.20.1250.20">
    <property type="entry name" value="MFS general substrate transporter like domains"/>
    <property type="match status" value="1"/>
</dbReference>
<evidence type="ECO:0000256" key="5">
    <source>
        <dbReference type="SAM" id="Phobius"/>
    </source>
</evidence>
<proteinExistence type="predicted"/>
<name>A0A162HZT4_9EURO</name>
<comment type="subcellular location">
    <subcellularLocation>
        <location evidence="1">Membrane</location>
        <topology evidence="1">Multi-pass membrane protein</topology>
    </subcellularLocation>
</comment>
<dbReference type="Proteomes" id="UP000242877">
    <property type="component" value="Unassembled WGS sequence"/>
</dbReference>
<comment type="caution">
    <text evidence="6">The sequence shown here is derived from an EMBL/GenBank/DDBJ whole genome shotgun (WGS) entry which is preliminary data.</text>
</comment>
<feature type="transmembrane region" description="Helical" evidence="5">
    <location>
        <begin position="192"/>
        <end position="215"/>
    </location>
</feature>
<evidence type="ECO:0000313" key="7">
    <source>
        <dbReference type="Proteomes" id="UP000242877"/>
    </source>
</evidence>
<evidence type="ECO:0000256" key="2">
    <source>
        <dbReference type="ARBA" id="ARBA00022692"/>
    </source>
</evidence>
<dbReference type="GO" id="GO:0022857">
    <property type="term" value="F:transmembrane transporter activity"/>
    <property type="evidence" value="ECO:0007669"/>
    <property type="project" value="TreeGrafter"/>
</dbReference>
<accession>A0A162HZT4</accession>
<evidence type="ECO:0000313" key="6">
    <source>
        <dbReference type="EMBL" id="KZZ86733.1"/>
    </source>
</evidence>
<protein>
    <submittedName>
        <fullName evidence="6">Major facilitator superfamily domain, general substrate transporter</fullName>
    </submittedName>
</protein>